<dbReference type="Proteomes" id="UP001290861">
    <property type="component" value="Unassembled WGS sequence"/>
</dbReference>
<feature type="signal peptide" evidence="4">
    <location>
        <begin position="1"/>
        <end position="19"/>
    </location>
</feature>
<evidence type="ECO:0000256" key="2">
    <source>
        <dbReference type="ARBA" id="ARBA00022801"/>
    </source>
</evidence>
<evidence type="ECO:0000313" key="7">
    <source>
        <dbReference type="Proteomes" id="UP001290861"/>
    </source>
</evidence>
<dbReference type="PANTHER" id="PTHR42693">
    <property type="entry name" value="ARYLSULFATASE FAMILY MEMBER"/>
    <property type="match status" value="1"/>
</dbReference>
<dbReference type="RefSeq" id="WP_322608570.1">
    <property type="nucleotide sequence ID" value="NZ_JARVCO010000010.1"/>
</dbReference>
<dbReference type="SUPFAM" id="SSF53649">
    <property type="entry name" value="Alkaline phosphatase-like"/>
    <property type="match status" value="1"/>
</dbReference>
<name>A0ABU5MX95_9BACT</name>
<reference evidence="6 7" key="1">
    <citation type="journal article" date="2024" name="Appl. Environ. Microbiol.">
        <title>Pontiella agarivorans sp. nov., a novel marine anaerobic bacterium capable of degrading macroalgal polysaccharides and fixing nitrogen.</title>
        <authorList>
            <person name="Liu N."/>
            <person name="Kivenson V."/>
            <person name="Peng X."/>
            <person name="Cui Z."/>
            <person name="Lankiewicz T.S."/>
            <person name="Gosselin K.M."/>
            <person name="English C.J."/>
            <person name="Blair E.M."/>
            <person name="O'Malley M.A."/>
            <person name="Valentine D.L."/>
        </authorList>
    </citation>
    <scope>NUCLEOTIDE SEQUENCE [LARGE SCALE GENOMIC DNA]</scope>
    <source>
        <strain evidence="6 7">NLcol2</strain>
    </source>
</reference>
<sequence>MKKSWLVAVAAVLTGGVSAKTGRADAALSKPNIIIFFADDISAREFPSYGSSVWTAPDSSDTSDLNYRAKTPVLDRLAEDGCMIRTCWGATLCNPSRAMMMSGRYAHITKWWNNGDKGRGPDETGKVVYDWPVYVSSPLLLGHVAQKAGYGTYWSGKTQMSGREDLHGFDEGCFTPGKYMATDNPYTDFRHGLIEKDGKKILINADTGKPCESYYQNGWYWAPHVSLMNHPSAPGRQVWWPNTPEAQKKFGLHTFGPDVVLDFCFDFMERTHAEGKPFLIYHTSHLGHDAFNWLDPEHKQWPKSKWPNTPIVKWDGKKYTRIPPRITGDNGVYDTHGTITGAGIHNHVTYIDYQLWLYQQKLEQMGIADNTVIIVAADNGTSGYGKGNTDRQKGCHVPLFIYAPGMKKHGEQDVLANLTDIMPTVADLVGFDIPDDYEVNGKSLVPFLFTNKSEHRKWIYSYRGSEQLIRGKNVMKDGRGRWWDVSSEPDDLISFTEIKNWGRVGEVYREEHAMLQDMLPKFDLYFDEHGAPGVDDKPSPKNLKKYFRKEK</sequence>
<evidence type="ECO:0000259" key="5">
    <source>
        <dbReference type="Pfam" id="PF00884"/>
    </source>
</evidence>
<dbReference type="InterPro" id="IPR050738">
    <property type="entry name" value="Sulfatase"/>
</dbReference>
<keyword evidence="7" id="KW-1185">Reference proteome</keyword>
<accession>A0ABU5MX95</accession>
<dbReference type="InterPro" id="IPR017850">
    <property type="entry name" value="Alkaline_phosphatase_core_sf"/>
</dbReference>
<feature type="chain" id="PRO_5047141190" evidence="4">
    <location>
        <begin position="20"/>
        <end position="551"/>
    </location>
</feature>
<gene>
    <name evidence="6" type="ORF">P9H32_09030</name>
</gene>
<keyword evidence="2" id="KW-0378">Hydrolase</keyword>
<dbReference type="InterPro" id="IPR000917">
    <property type="entry name" value="Sulfatase_N"/>
</dbReference>
<dbReference type="Pfam" id="PF00884">
    <property type="entry name" value="Sulfatase"/>
    <property type="match status" value="1"/>
</dbReference>
<dbReference type="PANTHER" id="PTHR42693:SF53">
    <property type="entry name" value="ENDO-4-O-SULFATASE"/>
    <property type="match status" value="1"/>
</dbReference>
<feature type="domain" description="Sulfatase N-terminal" evidence="5">
    <location>
        <begin position="31"/>
        <end position="430"/>
    </location>
</feature>
<comment type="similarity">
    <text evidence="1">Belongs to the sulfatase family.</text>
</comment>
<evidence type="ECO:0000313" key="6">
    <source>
        <dbReference type="EMBL" id="MDZ8118772.1"/>
    </source>
</evidence>
<organism evidence="6 7">
    <name type="scientific">Pontiella agarivorans</name>
    <dbReference type="NCBI Taxonomy" id="3038953"/>
    <lineage>
        <taxon>Bacteria</taxon>
        <taxon>Pseudomonadati</taxon>
        <taxon>Kiritimatiellota</taxon>
        <taxon>Kiritimatiellia</taxon>
        <taxon>Kiritimatiellales</taxon>
        <taxon>Pontiellaceae</taxon>
        <taxon>Pontiella</taxon>
    </lineage>
</organism>
<feature type="compositionally biased region" description="Basic residues" evidence="3">
    <location>
        <begin position="542"/>
        <end position="551"/>
    </location>
</feature>
<dbReference type="EMBL" id="JARVCO010000010">
    <property type="protein sequence ID" value="MDZ8118772.1"/>
    <property type="molecule type" value="Genomic_DNA"/>
</dbReference>
<keyword evidence="4" id="KW-0732">Signal</keyword>
<evidence type="ECO:0000256" key="1">
    <source>
        <dbReference type="ARBA" id="ARBA00008779"/>
    </source>
</evidence>
<dbReference type="Gene3D" id="3.40.720.10">
    <property type="entry name" value="Alkaline Phosphatase, subunit A"/>
    <property type="match status" value="1"/>
</dbReference>
<proteinExistence type="inferred from homology"/>
<evidence type="ECO:0000256" key="4">
    <source>
        <dbReference type="SAM" id="SignalP"/>
    </source>
</evidence>
<comment type="caution">
    <text evidence="6">The sequence shown here is derived from an EMBL/GenBank/DDBJ whole genome shotgun (WGS) entry which is preliminary data.</text>
</comment>
<feature type="region of interest" description="Disordered" evidence="3">
    <location>
        <begin position="531"/>
        <end position="551"/>
    </location>
</feature>
<protein>
    <submittedName>
        <fullName evidence="6">Sulfatase-like hydrolase/transferase</fullName>
    </submittedName>
</protein>
<evidence type="ECO:0000256" key="3">
    <source>
        <dbReference type="SAM" id="MobiDB-lite"/>
    </source>
</evidence>